<protein>
    <submittedName>
        <fullName evidence="3">Transmembrane protein</fullName>
    </submittedName>
</protein>
<dbReference type="ExpressionAtlas" id="A0A1I9LT34">
    <property type="expression patterns" value="baseline and differential"/>
</dbReference>
<dbReference type="GeneID" id="28719379"/>
<dbReference type="Araport" id="AT3G44753"/>
<accession>A0A1I9LT34</accession>
<dbReference type="InParanoid" id="A0A1I9LT34"/>
<dbReference type="Proteomes" id="UP000006548">
    <property type="component" value="Chromosome 3"/>
</dbReference>
<dbReference type="KEGG" id="ath:AT3G44753"/>
<organism evidence="3 4">
    <name type="scientific">Arabidopsis thaliana</name>
    <name type="common">Mouse-ear cress</name>
    <dbReference type="NCBI Taxonomy" id="3702"/>
    <lineage>
        <taxon>Eukaryota</taxon>
        <taxon>Viridiplantae</taxon>
        <taxon>Streptophyta</taxon>
        <taxon>Embryophyta</taxon>
        <taxon>Tracheophyta</taxon>
        <taxon>Spermatophyta</taxon>
        <taxon>Magnoliopsida</taxon>
        <taxon>eudicotyledons</taxon>
        <taxon>Gunneridae</taxon>
        <taxon>Pentapetalae</taxon>
        <taxon>rosids</taxon>
        <taxon>malvids</taxon>
        <taxon>Brassicales</taxon>
        <taxon>Brassicaceae</taxon>
        <taxon>Camelineae</taxon>
        <taxon>Arabidopsis</taxon>
    </lineage>
</organism>
<evidence type="ECO:0000313" key="4">
    <source>
        <dbReference type="Proteomes" id="UP000006548"/>
    </source>
</evidence>
<sequence length="96" mass="11412">MINHYLHSVISVIESFKISKSLLSSFSRSLFDLDLVRIRRQRLDSSLIDHKEFLDNTFTTVYILFMFLTFGVKKTGERLLSMFPPKHEPCENDWQR</sequence>
<dbReference type="EMBL" id="CP002686">
    <property type="protein sequence ID" value="ANM65742.1"/>
    <property type="molecule type" value="Genomic_DNA"/>
</dbReference>
<keyword evidence="4" id="KW-1185">Reference proteome</keyword>
<reference evidence="3 4" key="1">
    <citation type="journal article" date="2000" name="Nature">
        <title>Sequence and analysis of chromosome 3 of the plant Arabidopsis thaliana.</title>
        <authorList>
            <consortium name="European Union Chromosome 3 Arabidopsis Sequencing Consortium"/>
            <consortium name="Institute for Genomic Research"/>
            <consortium name="Kazusa DNA Research Institute"/>
            <person name="Salanoubat M."/>
            <person name="Lemcke K."/>
            <person name="Rieger M."/>
            <person name="Ansorge W."/>
            <person name="Unseld M."/>
            <person name="Fartmann B."/>
            <person name="Valle G."/>
            <person name="Blocker H."/>
            <person name="Perez-Alonso M."/>
            <person name="Obermaier B."/>
            <person name="Delseny M."/>
            <person name="Boutry M."/>
            <person name="Grivell L.A."/>
            <person name="Mache R."/>
            <person name="Puigdomenech P."/>
            <person name="De Simone V."/>
            <person name="Choisne N."/>
            <person name="Artiguenave F."/>
            <person name="Robert C."/>
            <person name="Brottier P."/>
            <person name="Wincker P."/>
            <person name="Cattolico L."/>
            <person name="Weissenbach J."/>
            <person name="Saurin W."/>
            <person name="Quetier F."/>
            <person name="Schafer M."/>
            <person name="Muller-Auer S."/>
            <person name="Gabel C."/>
            <person name="Fuchs M."/>
            <person name="Benes V."/>
            <person name="Wurmbach E."/>
            <person name="Drzonek H."/>
            <person name="Erfle H."/>
            <person name="Jordan N."/>
            <person name="Bangert S."/>
            <person name="Wiedelmann R."/>
            <person name="Kranz H."/>
            <person name="Voss H."/>
            <person name="Holland R."/>
            <person name="Brandt P."/>
            <person name="Nyakatura G."/>
            <person name="Vezzi A."/>
            <person name="D'Angelo M."/>
            <person name="Pallavicini A."/>
            <person name="Toppo S."/>
            <person name="Simionati B."/>
            <person name="Conrad A."/>
            <person name="Hornischer K."/>
            <person name="Kauer G."/>
            <person name="Lohnert T.H."/>
            <person name="Nordsiek G."/>
            <person name="Reichelt J."/>
            <person name="Scharfe M."/>
            <person name="Schon O."/>
            <person name="Bargues M."/>
            <person name="Terol J."/>
            <person name="Climent J."/>
            <person name="Navarro P."/>
            <person name="Collado C."/>
            <person name="Perez-Perez A."/>
            <person name="Ottenwalder B."/>
            <person name="Duchemin D."/>
            <person name="Cooke R."/>
            <person name="Laudie M."/>
            <person name="Berger-Llauro C."/>
            <person name="Purnelle B."/>
            <person name="Masuy D."/>
            <person name="de Haan M."/>
            <person name="Maarse A.C."/>
            <person name="Alcaraz J.P."/>
            <person name="Cottet A."/>
            <person name="Casacuberta E."/>
            <person name="Monfort A."/>
            <person name="Argiriou A."/>
            <person name="flores M."/>
            <person name="Liguori R."/>
            <person name="Vitale D."/>
            <person name="Mannhaupt G."/>
            <person name="Haase D."/>
            <person name="Schoof H."/>
            <person name="Rudd S."/>
            <person name="Zaccaria P."/>
            <person name="Mewes H.W."/>
            <person name="Mayer K.F."/>
            <person name="Kaul S."/>
            <person name="Town C.D."/>
            <person name="Koo H.L."/>
            <person name="Tallon L.J."/>
            <person name="Jenkins J."/>
            <person name="Rooney T."/>
            <person name="Rizzo M."/>
            <person name="Walts A."/>
            <person name="Utterback T."/>
            <person name="Fujii C.Y."/>
            <person name="Shea T.P."/>
            <person name="Creasy T.H."/>
            <person name="Haas B."/>
            <person name="Maiti R."/>
            <person name="Wu D."/>
            <person name="Peterson J."/>
            <person name="Van Aken S."/>
            <person name="Pai G."/>
            <person name="Militscher J."/>
            <person name="Sellers P."/>
            <person name="Gill J.E."/>
            <person name="Feldblyum T.V."/>
            <person name="Preuss D."/>
            <person name="Lin X."/>
            <person name="Nierman W.C."/>
            <person name="Salzberg S.L."/>
            <person name="White O."/>
            <person name="Venter J.C."/>
            <person name="Fraser C.M."/>
            <person name="Kaneko T."/>
            <person name="Nakamura Y."/>
            <person name="Sato S."/>
            <person name="Kato T."/>
            <person name="Asamizu E."/>
            <person name="Sasamoto S."/>
            <person name="Kimura T."/>
            <person name="Idesawa K."/>
            <person name="Kawashima K."/>
            <person name="Kishida Y."/>
            <person name="Kiyokawa C."/>
            <person name="Kohara M."/>
            <person name="Matsumoto M."/>
            <person name="Matsuno A."/>
            <person name="Muraki A."/>
            <person name="Nakayama S."/>
            <person name="Nakazaki N."/>
            <person name="Shinpo S."/>
            <person name="Takeuchi C."/>
            <person name="Wada T."/>
            <person name="Watanabe A."/>
            <person name="Yamada M."/>
            <person name="Yasuda M."/>
            <person name="Tabata S."/>
        </authorList>
    </citation>
    <scope>NUCLEOTIDE SEQUENCE [LARGE SCALE GENOMIC DNA]</scope>
    <source>
        <strain evidence="4">cv. Columbia</strain>
    </source>
</reference>
<dbReference type="RefSeq" id="NP_001327689.1">
    <property type="nucleotide sequence ID" value="NM_001339177.1"/>
</dbReference>
<dbReference type="AlphaFoldDB" id="A0A1I9LT34"/>
<keyword evidence="1" id="KW-1133">Transmembrane helix</keyword>
<evidence type="ECO:0000313" key="2">
    <source>
        <dbReference type="Araport" id="AT3G44753"/>
    </source>
</evidence>
<reference evidence="4" key="2">
    <citation type="journal article" date="2017" name="Plant J.">
        <title>Araport11: a complete reannotation of the Arabidopsis thaliana reference genome.</title>
        <authorList>
            <person name="Cheng C.Y."/>
            <person name="Krishnakumar V."/>
            <person name="Chan A.P."/>
            <person name="Thibaud-Nissen F."/>
            <person name="Schobel S."/>
            <person name="Town C.D."/>
        </authorList>
    </citation>
    <scope>GENOME REANNOTATION</scope>
    <source>
        <strain evidence="4">cv. Columbia</strain>
    </source>
</reference>
<name>A0A1I9LT34_ARATH</name>
<keyword evidence="1 3" id="KW-0812">Transmembrane</keyword>
<feature type="transmembrane region" description="Helical" evidence="1">
    <location>
        <begin position="53"/>
        <end position="72"/>
    </location>
</feature>
<dbReference type="TAIR" id="AT3G44753"/>
<evidence type="ECO:0000256" key="1">
    <source>
        <dbReference type="SAM" id="Phobius"/>
    </source>
</evidence>
<gene>
    <name evidence="2 3" type="ordered locus">At3g44753</name>
</gene>
<evidence type="ECO:0000313" key="3">
    <source>
        <dbReference type="EMBL" id="ANM65742.1"/>
    </source>
</evidence>
<keyword evidence="1" id="KW-0472">Membrane</keyword>
<proteinExistence type="predicted"/>